<dbReference type="Proteomes" id="UP000887116">
    <property type="component" value="Unassembled WGS sequence"/>
</dbReference>
<organism evidence="1 2">
    <name type="scientific">Trichonephila clavata</name>
    <name type="common">Joro spider</name>
    <name type="synonym">Nephila clavata</name>
    <dbReference type="NCBI Taxonomy" id="2740835"/>
    <lineage>
        <taxon>Eukaryota</taxon>
        <taxon>Metazoa</taxon>
        <taxon>Ecdysozoa</taxon>
        <taxon>Arthropoda</taxon>
        <taxon>Chelicerata</taxon>
        <taxon>Arachnida</taxon>
        <taxon>Araneae</taxon>
        <taxon>Araneomorphae</taxon>
        <taxon>Entelegynae</taxon>
        <taxon>Araneoidea</taxon>
        <taxon>Nephilidae</taxon>
        <taxon>Trichonephila</taxon>
    </lineage>
</organism>
<proteinExistence type="predicted"/>
<gene>
    <name evidence="1" type="ORF">TNCT_483131</name>
</gene>
<accession>A0A8X6L2J9</accession>
<comment type="caution">
    <text evidence="1">The sequence shown here is derived from an EMBL/GenBank/DDBJ whole genome shotgun (WGS) entry which is preliminary data.</text>
</comment>
<sequence>MNSQNACWNSATNARKLGAFLKKEERNAEERVSYCASTQGRLILGCCFGDVTGTLSGRWGHSSFLRWGSDSVVSGRLQSMGRVHGVGTIYFLLSPKRKQTRACEKESRELK</sequence>
<protein>
    <submittedName>
        <fullName evidence="1">Uncharacterized protein</fullName>
    </submittedName>
</protein>
<dbReference type="EMBL" id="BMAO01024131">
    <property type="protein sequence ID" value="GFQ93156.1"/>
    <property type="molecule type" value="Genomic_DNA"/>
</dbReference>
<evidence type="ECO:0000313" key="2">
    <source>
        <dbReference type="Proteomes" id="UP000887116"/>
    </source>
</evidence>
<evidence type="ECO:0000313" key="1">
    <source>
        <dbReference type="EMBL" id="GFQ93156.1"/>
    </source>
</evidence>
<reference evidence="1" key="1">
    <citation type="submission" date="2020-07" db="EMBL/GenBank/DDBJ databases">
        <title>Multicomponent nature underlies the extraordinary mechanical properties of spider dragline silk.</title>
        <authorList>
            <person name="Kono N."/>
            <person name="Nakamura H."/>
            <person name="Mori M."/>
            <person name="Yoshida Y."/>
            <person name="Ohtoshi R."/>
            <person name="Malay A.D."/>
            <person name="Moran D.A.P."/>
            <person name="Tomita M."/>
            <person name="Numata K."/>
            <person name="Arakawa K."/>
        </authorList>
    </citation>
    <scope>NUCLEOTIDE SEQUENCE</scope>
</reference>
<name>A0A8X6L2J9_TRICU</name>
<keyword evidence="2" id="KW-1185">Reference proteome</keyword>
<dbReference type="AlphaFoldDB" id="A0A8X6L2J9"/>